<feature type="transmembrane region" description="Helical" evidence="2">
    <location>
        <begin position="160"/>
        <end position="178"/>
    </location>
</feature>
<keyword evidence="2" id="KW-0472">Membrane</keyword>
<evidence type="ECO:0000313" key="3">
    <source>
        <dbReference type="EMBL" id="SDC83917.1"/>
    </source>
</evidence>
<keyword evidence="2" id="KW-0812">Transmembrane</keyword>
<accession>A0A1G6PWZ9</accession>
<evidence type="ECO:0008006" key="5">
    <source>
        <dbReference type="Google" id="ProtNLM"/>
    </source>
</evidence>
<sequence>MIKYFITFENPIFWIVVHLLLGLISIFTPFVLIGWFYLVLLSSLFILLRPNAPASLYISLILYVISSEIIARMAGASPFIPYEMGKYLLFLLLIGGIFKYRTTEWPAFWMVIFLIPGLLIEKSGEVSFLDIMFNFMGPLNAALAILFFRGKTVSKSMMLHYLRLMIYPMVAVFSYAIFRTPDIEEVEFSLSANSAAAGGFGSNQVSTGLGLAAFFVFIFWINRWRLTGFRWLDALILILFTVQGLLTFSRGGMMTGFLGVFVVLYYLRTASKIQITKYRLVRIGKYLIPAFVLILGSFFVVNRITNGMLFLRYQGETAGSYAGTKEKDLNLITSGRLDIFLGDLELWADHPVTGVGVAASRYLRERMTGVVAHVELSRLFAEHGLFGLAYFILLSYYGFKVVRSSPNPALSGLLFALFAVGLFTSFHAAMRTFVSPLMIGLSMLRISDPQQTKQPEKKDNQTFTPILVEGEDKK</sequence>
<feature type="transmembrane region" description="Helical" evidence="2">
    <location>
        <begin position="198"/>
        <end position="221"/>
    </location>
</feature>
<evidence type="ECO:0000256" key="2">
    <source>
        <dbReference type="SAM" id="Phobius"/>
    </source>
</evidence>
<evidence type="ECO:0000313" key="4">
    <source>
        <dbReference type="Proteomes" id="UP000199060"/>
    </source>
</evidence>
<keyword evidence="2" id="KW-1133">Transmembrane helix</keyword>
<feature type="transmembrane region" description="Helical" evidence="2">
    <location>
        <begin position="228"/>
        <end position="246"/>
    </location>
</feature>
<feature type="transmembrane region" description="Helical" evidence="2">
    <location>
        <begin position="12"/>
        <end position="40"/>
    </location>
</feature>
<feature type="transmembrane region" description="Helical" evidence="2">
    <location>
        <begin position="52"/>
        <end position="73"/>
    </location>
</feature>
<organism evidence="3 4">
    <name type="scientific">Algoriphagus faecimaris</name>
    <dbReference type="NCBI Taxonomy" id="686796"/>
    <lineage>
        <taxon>Bacteria</taxon>
        <taxon>Pseudomonadati</taxon>
        <taxon>Bacteroidota</taxon>
        <taxon>Cytophagia</taxon>
        <taxon>Cytophagales</taxon>
        <taxon>Cyclobacteriaceae</taxon>
        <taxon>Algoriphagus</taxon>
    </lineage>
</organism>
<feature type="transmembrane region" description="Helical" evidence="2">
    <location>
        <begin position="380"/>
        <end position="399"/>
    </location>
</feature>
<feature type="region of interest" description="Disordered" evidence="1">
    <location>
        <begin position="450"/>
        <end position="474"/>
    </location>
</feature>
<feature type="transmembrane region" description="Helical" evidence="2">
    <location>
        <begin position="411"/>
        <end position="434"/>
    </location>
</feature>
<gene>
    <name evidence="3" type="ORF">SAMN04488104_100763</name>
</gene>
<feature type="transmembrane region" description="Helical" evidence="2">
    <location>
        <begin position="283"/>
        <end position="301"/>
    </location>
</feature>
<reference evidence="4" key="1">
    <citation type="submission" date="2016-10" db="EMBL/GenBank/DDBJ databases">
        <authorList>
            <person name="Varghese N."/>
            <person name="Submissions S."/>
        </authorList>
    </citation>
    <scope>NUCLEOTIDE SEQUENCE [LARGE SCALE GENOMIC DNA]</scope>
    <source>
        <strain evidence="4">DSM 23095</strain>
    </source>
</reference>
<dbReference type="AlphaFoldDB" id="A0A1G6PWZ9"/>
<dbReference type="Proteomes" id="UP000199060">
    <property type="component" value="Unassembled WGS sequence"/>
</dbReference>
<name>A0A1G6PWZ9_9BACT</name>
<evidence type="ECO:0000256" key="1">
    <source>
        <dbReference type="SAM" id="MobiDB-lite"/>
    </source>
</evidence>
<dbReference type="EMBL" id="FNAC01000007">
    <property type="protein sequence ID" value="SDC83917.1"/>
    <property type="molecule type" value="Genomic_DNA"/>
</dbReference>
<feature type="transmembrane region" description="Helical" evidence="2">
    <location>
        <begin position="126"/>
        <end position="148"/>
    </location>
</feature>
<dbReference type="STRING" id="686796.SAMN04488104_100763"/>
<protein>
    <recommendedName>
        <fullName evidence="5">O-Antigen ligase</fullName>
    </recommendedName>
</protein>
<feature type="transmembrane region" description="Helical" evidence="2">
    <location>
        <begin position="252"/>
        <end position="271"/>
    </location>
</feature>
<keyword evidence="4" id="KW-1185">Reference proteome</keyword>
<proteinExistence type="predicted"/>